<organism evidence="2 3">
    <name type="scientific">Symbiodinium microadriaticum</name>
    <name type="common">Dinoflagellate</name>
    <name type="synonym">Zooxanthella microadriatica</name>
    <dbReference type="NCBI Taxonomy" id="2951"/>
    <lineage>
        <taxon>Eukaryota</taxon>
        <taxon>Sar</taxon>
        <taxon>Alveolata</taxon>
        <taxon>Dinophyceae</taxon>
        <taxon>Suessiales</taxon>
        <taxon>Symbiodiniaceae</taxon>
        <taxon>Symbiodinium</taxon>
    </lineage>
</organism>
<accession>A0A1Q9DMK9</accession>
<keyword evidence="3" id="KW-1185">Reference proteome</keyword>
<dbReference type="Proteomes" id="UP000186817">
    <property type="component" value="Unassembled WGS sequence"/>
</dbReference>
<dbReference type="EMBL" id="LSRX01000469">
    <property type="protein sequence ID" value="OLP96380.1"/>
    <property type="molecule type" value="Genomic_DNA"/>
</dbReference>
<evidence type="ECO:0000256" key="1">
    <source>
        <dbReference type="SAM" id="MobiDB-lite"/>
    </source>
</evidence>
<name>A0A1Q9DMK9_SYMMI</name>
<proteinExistence type="predicted"/>
<comment type="caution">
    <text evidence="2">The sequence shown here is derived from an EMBL/GenBank/DDBJ whole genome shotgun (WGS) entry which is preliminary data.</text>
</comment>
<sequence length="686" mass="76566">MGWAADIADYGYEHGITDFMEAWHKYMDPGPDWDPDNPEWQARQRQQQRQEQAERDARDRSRSRERRRAQAPDKIAAVVRTCIAKGQTRKDLFAACEIVGVDDPLAVAESGEEIVQRIYERLDDEVLNATQWVLLEASKSVEKAVFVGIVEFDPGLLSLHCDVSSREHCQDTGEVSGAAFRPRFWGTSLAQEAPFLADAPAGSPTNLSVFEASGLIGDRGAVYLTRSDLTRSSASQYFRLPRPYLSAVEPFYEVQAKLANESLRSDAPINRLRVAGGCAAHGAWEHFQPDPEAEVWAPRRWCYPRAFHGAVREVRGVISLSLDVFCIKWDRDAEALAAEVVPLRSGYIDLDEPNHCVWTVGPETIKCFEIDTLEECFRLLQRDQAPLLRHTLGLFALVWASSEHLAMVVYSAGGMKHFDSEVQMQNLVTVVEILTMDVFLCQSQGEDAQLLDVSKGQQLCTLPSTEHWQLPNIAVLTHLGVILVTLPGTLQIWRYATWDSGASCWPVKDIDFQGSFSQRTLVDRARASLVLPQAPSASGRGDDLFLIDLRCCKRPERFQRGVCFDGGGLAFIQGDLSEGWLLVCGRQGGGLLKKTWSRVFLQPGRQEKLQSTSRADTFELLILGVDLGVSHLAFAAIRPPCLACYSWGHGLRASWPSAEAWLRLQWNLRGPPWGYELASESASGWC</sequence>
<protein>
    <submittedName>
        <fullName evidence="2">Uncharacterized protein</fullName>
    </submittedName>
</protein>
<dbReference type="AlphaFoldDB" id="A0A1Q9DMK9"/>
<feature type="region of interest" description="Disordered" evidence="1">
    <location>
        <begin position="27"/>
        <end position="72"/>
    </location>
</feature>
<evidence type="ECO:0000313" key="3">
    <source>
        <dbReference type="Proteomes" id="UP000186817"/>
    </source>
</evidence>
<gene>
    <name evidence="2" type="ORF">AK812_SmicGene21409</name>
</gene>
<feature type="compositionally biased region" description="Low complexity" evidence="1">
    <location>
        <begin position="41"/>
        <end position="50"/>
    </location>
</feature>
<feature type="compositionally biased region" description="Basic and acidic residues" evidence="1">
    <location>
        <begin position="51"/>
        <end position="62"/>
    </location>
</feature>
<evidence type="ECO:0000313" key="2">
    <source>
        <dbReference type="EMBL" id="OLP96380.1"/>
    </source>
</evidence>
<reference evidence="2 3" key="1">
    <citation type="submission" date="2016-02" db="EMBL/GenBank/DDBJ databases">
        <title>Genome analysis of coral dinoflagellate symbionts highlights evolutionary adaptations to a symbiotic lifestyle.</title>
        <authorList>
            <person name="Aranda M."/>
            <person name="Li Y."/>
            <person name="Liew Y.J."/>
            <person name="Baumgarten S."/>
            <person name="Simakov O."/>
            <person name="Wilson M."/>
            <person name="Piel J."/>
            <person name="Ashoor H."/>
            <person name="Bougouffa S."/>
            <person name="Bajic V.B."/>
            <person name="Ryu T."/>
            <person name="Ravasi T."/>
            <person name="Bayer T."/>
            <person name="Micklem G."/>
            <person name="Kim H."/>
            <person name="Bhak J."/>
            <person name="Lajeunesse T.C."/>
            <person name="Voolstra C.R."/>
        </authorList>
    </citation>
    <scope>NUCLEOTIDE SEQUENCE [LARGE SCALE GENOMIC DNA]</scope>
    <source>
        <strain evidence="2 3">CCMP2467</strain>
    </source>
</reference>
<dbReference type="OrthoDB" id="10314227at2759"/>